<protein>
    <recommendedName>
        <fullName evidence="2">C3H1-type domain-containing protein</fullName>
    </recommendedName>
</protein>
<dbReference type="InterPro" id="IPR000571">
    <property type="entry name" value="Znf_CCCH"/>
</dbReference>
<sequence length="413" mass="42712">MGRNKPRSKAVDVTKSLLQPTSITDHIAVQIAGNNVLQVTEDDLSPTQGSEAAFALRREGKLNASIKLCLNWRQGNCHNHAACAFAHVIPYFAVSADGGGSPGTPGKQGGLSVDSGGGTTYSSIASGGEAGGRGGDVAFNASWPPKVATSLYSTTTTMGQYVEDNRNVPVAASAQLSATTAAAASLARTETTGATEVAPVAPSSNVSPPSTAVVSADGLRSILGSLTTTLANKEALNCVSDSGEPTDENDNGDLCVKPCLTWLREVAERAEAEERALLRDEEYSWQKPLTAPMEEFVEVAGKRLLGEPLWRDGSAADLYHSLAERAAVASAIAMRRRQDAAPYLRQLETGGHAVSPSPCAFSTAPTPTELTGVAAMIAQPTLVDLLMEEARTAGREGCGALVVPLSAAHAGAG</sequence>
<dbReference type="AlphaFoldDB" id="A0A836GHW0"/>
<name>A0A836GHW0_LEIEN</name>
<reference evidence="3 4" key="1">
    <citation type="submission" date="2021-02" db="EMBL/GenBank/DDBJ databases">
        <title>Leishmania (Mundinia) enrietti genome sequencing and assembly.</title>
        <authorList>
            <person name="Almutairi H."/>
            <person name="Gatherer D."/>
        </authorList>
    </citation>
    <scope>NUCLEOTIDE SEQUENCE [LARGE SCALE GENOMIC DNA]</scope>
    <source>
        <strain evidence="3">CUR178</strain>
    </source>
</reference>
<keyword evidence="1" id="KW-0863">Zinc-finger</keyword>
<dbReference type="KEGG" id="lenr:94171316"/>
<dbReference type="RefSeq" id="XP_067691177.1">
    <property type="nucleotide sequence ID" value="XM_067835806.1"/>
</dbReference>
<dbReference type="OrthoDB" id="251319at2759"/>
<feature type="zinc finger region" description="C3H1-type" evidence="1">
    <location>
        <begin position="63"/>
        <end position="90"/>
    </location>
</feature>
<keyword evidence="1" id="KW-0479">Metal-binding</keyword>
<dbReference type="Proteomes" id="UP000674179">
    <property type="component" value="Chromosome 29"/>
</dbReference>
<evidence type="ECO:0000313" key="4">
    <source>
        <dbReference type="Proteomes" id="UP000674179"/>
    </source>
</evidence>
<evidence type="ECO:0000256" key="1">
    <source>
        <dbReference type="PROSITE-ProRule" id="PRU00723"/>
    </source>
</evidence>
<dbReference type="GeneID" id="94171316"/>
<comment type="caution">
    <text evidence="3">The sequence shown here is derived from an EMBL/GenBank/DDBJ whole genome shotgun (WGS) entry which is preliminary data.</text>
</comment>
<keyword evidence="1" id="KW-0862">Zinc</keyword>
<keyword evidence="4" id="KW-1185">Reference proteome</keyword>
<evidence type="ECO:0000313" key="3">
    <source>
        <dbReference type="EMBL" id="KAG5473984.1"/>
    </source>
</evidence>
<organism evidence="3 4">
    <name type="scientific">Leishmania enriettii</name>
    <dbReference type="NCBI Taxonomy" id="5663"/>
    <lineage>
        <taxon>Eukaryota</taxon>
        <taxon>Discoba</taxon>
        <taxon>Euglenozoa</taxon>
        <taxon>Kinetoplastea</taxon>
        <taxon>Metakinetoplastina</taxon>
        <taxon>Trypanosomatida</taxon>
        <taxon>Trypanosomatidae</taxon>
        <taxon>Leishmaniinae</taxon>
        <taxon>Leishmania</taxon>
    </lineage>
</organism>
<evidence type="ECO:0000259" key="2">
    <source>
        <dbReference type="PROSITE" id="PS50103"/>
    </source>
</evidence>
<proteinExistence type="predicted"/>
<accession>A0A836GHW0</accession>
<dbReference type="PROSITE" id="PS50103">
    <property type="entry name" value="ZF_C3H1"/>
    <property type="match status" value="1"/>
</dbReference>
<dbReference type="GO" id="GO:0008270">
    <property type="term" value="F:zinc ion binding"/>
    <property type="evidence" value="ECO:0007669"/>
    <property type="project" value="UniProtKB-KW"/>
</dbReference>
<feature type="domain" description="C3H1-type" evidence="2">
    <location>
        <begin position="63"/>
        <end position="90"/>
    </location>
</feature>
<dbReference type="EMBL" id="JAFHKP010000029">
    <property type="protein sequence ID" value="KAG5473984.1"/>
    <property type="molecule type" value="Genomic_DNA"/>
</dbReference>
<gene>
    <name evidence="3" type="ORF">CUR178_04094</name>
</gene>